<sequence length="65" mass="7655">MEKKLAKDRELHVTFIDLQKAFYSVLLQNYGLLWVNNSTVQRKPNYHQDWKHIVLAVLLSLSNSV</sequence>
<organism evidence="1 2">
    <name type="scientific">Ladona fulva</name>
    <name type="common">Scarce chaser dragonfly</name>
    <name type="synonym">Libellula fulva</name>
    <dbReference type="NCBI Taxonomy" id="123851"/>
    <lineage>
        <taxon>Eukaryota</taxon>
        <taxon>Metazoa</taxon>
        <taxon>Ecdysozoa</taxon>
        <taxon>Arthropoda</taxon>
        <taxon>Hexapoda</taxon>
        <taxon>Insecta</taxon>
        <taxon>Pterygota</taxon>
        <taxon>Palaeoptera</taxon>
        <taxon>Odonata</taxon>
        <taxon>Epiprocta</taxon>
        <taxon>Anisoptera</taxon>
        <taxon>Libelluloidea</taxon>
        <taxon>Libellulidae</taxon>
        <taxon>Ladona</taxon>
    </lineage>
</organism>
<accession>A0A8K0KPK6</accession>
<comment type="caution">
    <text evidence="1">The sequence shown here is derived from an EMBL/GenBank/DDBJ whole genome shotgun (WGS) entry which is preliminary data.</text>
</comment>
<reference evidence="1" key="1">
    <citation type="submission" date="2013-04" db="EMBL/GenBank/DDBJ databases">
        <authorList>
            <person name="Qu J."/>
            <person name="Murali S.C."/>
            <person name="Bandaranaike D."/>
            <person name="Bellair M."/>
            <person name="Blankenburg K."/>
            <person name="Chao H."/>
            <person name="Dinh H."/>
            <person name="Doddapaneni H."/>
            <person name="Downs B."/>
            <person name="Dugan-Rocha S."/>
            <person name="Elkadiri S."/>
            <person name="Gnanaolivu R.D."/>
            <person name="Hernandez B."/>
            <person name="Javaid M."/>
            <person name="Jayaseelan J.C."/>
            <person name="Lee S."/>
            <person name="Li M."/>
            <person name="Ming W."/>
            <person name="Munidasa M."/>
            <person name="Muniz J."/>
            <person name="Nguyen L."/>
            <person name="Ongeri F."/>
            <person name="Osuji N."/>
            <person name="Pu L.-L."/>
            <person name="Puazo M."/>
            <person name="Qu C."/>
            <person name="Quiroz J."/>
            <person name="Raj R."/>
            <person name="Weissenberger G."/>
            <person name="Xin Y."/>
            <person name="Zou X."/>
            <person name="Han Y."/>
            <person name="Richards S."/>
            <person name="Worley K."/>
            <person name="Muzny D."/>
            <person name="Gibbs R."/>
        </authorList>
    </citation>
    <scope>NUCLEOTIDE SEQUENCE</scope>
    <source>
        <strain evidence="1">Sampled in the wild</strain>
    </source>
</reference>
<dbReference type="Proteomes" id="UP000792457">
    <property type="component" value="Unassembled WGS sequence"/>
</dbReference>
<keyword evidence="2" id="KW-1185">Reference proteome</keyword>
<gene>
    <name evidence="1" type="ORF">J437_LFUL017479</name>
</gene>
<reference evidence="1" key="2">
    <citation type="submission" date="2017-10" db="EMBL/GenBank/DDBJ databases">
        <title>Ladona fulva Genome sequencing and assembly.</title>
        <authorList>
            <person name="Murali S."/>
            <person name="Richards S."/>
            <person name="Bandaranaike D."/>
            <person name="Bellair M."/>
            <person name="Blankenburg K."/>
            <person name="Chao H."/>
            <person name="Dinh H."/>
            <person name="Doddapaneni H."/>
            <person name="Dugan-Rocha S."/>
            <person name="Elkadiri S."/>
            <person name="Gnanaolivu R."/>
            <person name="Hernandez B."/>
            <person name="Skinner E."/>
            <person name="Javaid M."/>
            <person name="Lee S."/>
            <person name="Li M."/>
            <person name="Ming W."/>
            <person name="Munidasa M."/>
            <person name="Muniz J."/>
            <person name="Nguyen L."/>
            <person name="Hughes D."/>
            <person name="Osuji N."/>
            <person name="Pu L.-L."/>
            <person name="Puazo M."/>
            <person name="Qu C."/>
            <person name="Quiroz J."/>
            <person name="Raj R."/>
            <person name="Weissenberger G."/>
            <person name="Xin Y."/>
            <person name="Zou X."/>
            <person name="Han Y."/>
            <person name="Worley K."/>
            <person name="Muzny D."/>
            <person name="Gibbs R."/>
        </authorList>
    </citation>
    <scope>NUCLEOTIDE SEQUENCE</scope>
    <source>
        <strain evidence="1">Sampled in the wild</strain>
    </source>
</reference>
<proteinExistence type="predicted"/>
<protein>
    <submittedName>
        <fullName evidence="1">Uncharacterized protein</fullName>
    </submittedName>
</protein>
<dbReference type="EMBL" id="KZ309468">
    <property type="protein sequence ID" value="KAG8238907.1"/>
    <property type="molecule type" value="Genomic_DNA"/>
</dbReference>
<name>A0A8K0KPK6_LADFU</name>
<evidence type="ECO:0000313" key="2">
    <source>
        <dbReference type="Proteomes" id="UP000792457"/>
    </source>
</evidence>
<evidence type="ECO:0000313" key="1">
    <source>
        <dbReference type="EMBL" id="KAG8238907.1"/>
    </source>
</evidence>
<dbReference type="AlphaFoldDB" id="A0A8K0KPK6"/>